<organism evidence="1 2">
    <name type="scientific">Erythranthe guttata</name>
    <name type="common">Yellow monkey flower</name>
    <name type="synonym">Mimulus guttatus</name>
    <dbReference type="NCBI Taxonomy" id="4155"/>
    <lineage>
        <taxon>Eukaryota</taxon>
        <taxon>Viridiplantae</taxon>
        <taxon>Streptophyta</taxon>
        <taxon>Embryophyta</taxon>
        <taxon>Tracheophyta</taxon>
        <taxon>Spermatophyta</taxon>
        <taxon>Magnoliopsida</taxon>
        <taxon>eudicotyledons</taxon>
        <taxon>Gunneridae</taxon>
        <taxon>Pentapetalae</taxon>
        <taxon>asterids</taxon>
        <taxon>lamiids</taxon>
        <taxon>Lamiales</taxon>
        <taxon>Phrymaceae</taxon>
        <taxon>Erythranthe</taxon>
    </lineage>
</organism>
<gene>
    <name evidence="1" type="ORF">MIMGU_mgv1a0223742mg</name>
</gene>
<feature type="non-terminal residue" evidence="1">
    <location>
        <position position="16"/>
    </location>
</feature>
<protein>
    <submittedName>
        <fullName evidence="1">Uncharacterized protein</fullName>
    </submittedName>
</protein>
<evidence type="ECO:0000313" key="1">
    <source>
        <dbReference type="EMBL" id="EYU19600.1"/>
    </source>
</evidence>
<evidence type="ECO:0000313" key="2">
    <source>
        <dbReference type="Proteomes" id="UP000030748"/>
    </source>
</evidence>
<proteinExistence type="predicted"/>
<name>A0A022PZF2_ERYGU</name>
<sequence length="16" mass="1892">MGRRILIMVKDNLFVS</sequence>
<dbReference type="AlphaFoldDB" id="A0A022PZF2"/>
<dbReference type="EMBL" id="KI632289">
    <property type="protein sequence ID" value="EYU19600.1"/>
    <property type="molecule type" value="Genomic_DNA"/>
</dbReference>
<keyword evidence="2" id="KW-1185">Reference proteome</keyword>
<reference evidence="1 2" key="1">
    <citation type="journal article" date="2013" name="Proc. Natl. Acad. Sci. U.S.A.">
        <title>Fine-scale variation in meiotic recombination in Mimulus inferred from population shotgun sequencing.</title>
        <authorList>
            <person name="Hellsten U."/>
            <person name="Wright K.M."/>
            <person name="Jenkins J."/>
            <person name="Shu S."/>
            <person name="Yuan Y."/>
            <person name="Wessler S.R."/>
            <person name="Schmutz J."/>
            <person name="Willis J.H."/>
            <person name="Rokhsar D.S."/>
        </authorList>
    </citation>
    <scope>NUCLEOTIDE SEQUENCE [LARGE SCALE GENOMIC DNA]</scope>
    <source>
        <strain evidence="2">cv. DUN x IM62</strain>
    </source>
</reference>
<dbReference type="Proteomes" id="UP000030748">
    <property type="component" value="Unassembled WGS sequence"/>
</dbReference>
<accession>A0A022PZF2</accession>